<protein>
    <recommendedName>
        <fullName evidence="1">HepT-like domain-containing protein</fullName>
    </recommendedName>
</protein>
<proteinExistence type="predicted"/>
<keyword evidence="3" id="KW-1185">Reference proteome</keyword>
<dbReference type="InterPro" id="IPR048769">
    <property type="entry name" value="HepT-like_dom"/>
</dbReference>
<comment type="caution">
    <text evidence="2">The sequence shown here is derived from an EMBL/GenBank/DDBJ whole genome shotgun (WGS) entry which is preliminary data.</text>
</comment>
<reference evidence="2" key="1">
    <citation type="submission" date="2020-10" db="EMBL/GenBank/DDBJ databases">
        <authorList>
            <person name="Castelo-Branco R."/>
            <person name="Eusebio N."/>
            <person name="Adriana R."/>
            <person name="Vieira A."/>
            <person name="Brugerolle De Fraissinette N."/>
            <person name="Rezende De Castro R."/>
            <person name="Schneider M.P."/>
            <person name="Vasconcelos V."/>
            <person name="Leao P.N."/>
        </authorList>
    </citation>
    <scope>NUCLEOTIDE SEQUENCE</scope>
    <source>
        <strain evidence="2">LEGE 11479</strain>
    </source>
</reference>
<accession>A0A928ZXK0</accession>
<feature type="domain" description="HepT-like" evidence="1">
    <location>
        <begin position="49"/>
        <end position="152"/>
    </location>
</feature>
<evidence type="ECO:0000259" key="1">
    <source>
        <dbReference type="Pfam" id="PF20797"/>
    </source>
</evidence>
<sequence length="158" mass="18141">MNQGKLSVRIQHELTQMRHAVSQTKRLLHKSEFNDDDDIVDALISTCGLNMQSFYTSAENILYDIARTIDGDVPSGKSWHSELLEQMALPLPEIRKAVISSETFAFLDEFRRFRHVVRSHYSFELEHSRVKELSSQLVSCMQVLQADLQAFLLESGQI</sequence>
<dbReference type="Proteomes" id="UP000615026">
    <property type="component" value="Unassembled WGS sequence"/>
</dbReference>
<evidence type="ECO:0000313" key="3">
    <source>
        <dbReference type="Proteomes" id="UP000615026"/>
    </source>
</evidence>
<dbReference type="Pfam" id="PF20797">
    <property type="entry name" value="HepT-like_2"/>
    <property type="match status" value="1"/>
</dbReference>
<organism evidence="2 3">
    <name type="scientific">Leptolyngbya cf. ectocarpi LEGE 11479</name>
    <dbReference type="NCBI Taxonomy" id="1828722"/>
    <lineage>
        <taxon>Bacteria</taxon>
        <taxon>Bacillati</taxon>
        <taxon>Cyanobacteriota</taxon>
        <taxon>Cyanophyceae</taxon>
        <taxon>Leptolyngbyales</taxon>
        <taxon>Leptolyngbyaceae</taxon>
        <taxon>Leptolyngbya group</taxon>
        <taxon>Leptolyngbya</taxon>
    </lineage>
</organism>
<name>A0A928ZXK0_LEPEC</name>
<dbReference type="RefSeq" id="WP_193995196.1">
    <property type="nucleotide sequence ID" value="NZ_JADEXP010000256.1"/>
</dbReference>
<dbReference type="AlphaFoldDB" id="A0A928ZXK0"/>
<gene>
    <name evidence="2" type="ORF">IQ260_21810</name>
</gene>
<evidence type="ECO:0000313" key="2">
    <source>
        <dbReference type="EMBL" id="MBE9069283.1"/>
    </source>
</evidence>
<dbReference type="EMBL" id="JADEXP010000256">
    <property type="protein sequence ID" value="MBE9069283.1"/>
    <property type="molecule type" value="Genomic_DNA"/>
</dbReference>